<feature type="transmembrane region" description="Helical" evidence="1">
    <location>
        <begin position="33"/>
        <end position="51"/>
    </location>
</feature>
<dbReference type="HOGENOM" id="CLU_2274495_0_0_6"/>
<feature type="transmembrane region" description="Helical" evidence="1">
    <location>
        <begin position="71"/>
        <end position="94"/>
    </location>
</feature>
<dbReference type="Proteomes" id="UP000560000">
    <property type="component" value="Unassembled WGS sequence"/>
</dbReference>
<keyword evidence="4" id="KW-1185">Reference proteome</keyword>
<gene>
    <name evidence="3" type="ORF">HNQ86_002697</name>
    <name evidence="2" type="ORF">LF63_0112765</name>
</gene>
<reference evidence="3 5" key="2">
    <citation type="submission" date="2020-08" db="EMBL/GenBank/DDBJ databases">
        <title>Genomic Encyclopedia of Type Strains, Phase IV (KMG-IV): sequencing the most valuable type-strain genomes for metagenomic binning, comparative biology and taxonomic classification.</title>
        <authorList>
            <person name="Goeker M."/>
        </authorList>
    </citation>
    <scope>NUCLEOTIDE SEQUENCE [LARGE SCALE GENOMIC DNA]</scope>
    <source>
        <strain evidence="3 5">DSM 107085</strain>
    </source>
</reference>
<dbReference type="EMBL" id="JROI01000014">
    <property type="protein sequence ID" value="KGI77111.1"/>
    <property type="molecule type" value="Genomic_DNA"/>
</dbReference>
<evidence type="ECO:0000313" key="5">
    <source>
        <dbReference type="Proteomes" id="UP000560000"/>
    </source>
</evidence>
<keyword evidence="1" id="KW-1133">Transmembrane helix</keyword>
<keyword evidence="1" id="KW-0472">Membrane</keyword>
<dbReference type="RefSeq" id="WP_043102370.1">
    <property type="nucleotide sequence ID" value="NZ_JACHET010000001.1"/>
</dbReference>
<comment type="caution">
    <text evidence="2">The sequence shown here is derived from an EMBL/GenBank/DDBJ whole genome shotgun (WGS) entry which is preliminary data.</text>
</comment>
<evidence type="ECO:0000256" key="1">
    <source>
        <dbReference type="SAM" id="Phobius"/>
    </source>
</evidence>
<name>A0A099CTW1_9GAMM</name>
<organism evidence="2 4">
    <name type="scientific">Oleiagrimonas soli</name>
    <dbReference type="NCBI Taxonomy" id="1543381"/>
    <lineage>
        <taxon>Bacteria</taxon>
        <taxon>Pseudomonadati</taxon>
        <taxon>Pseudomonadota</taxon>
        <taxon>Gammaproteobacteria</taxon>
        <taxon>Lysobacterales</taxon>
        <taxon>Rhodanobacteraceae</taxon>
        <taxon>Oleiagrimonas</taxon>
    </lineage>
</organism>
<dbReference type="EMBL" id="JACHET010000001">
    <property type="protein sequence ID" value="MBB6185352.1"/>
    <property type="molecule type" value="Genomic_DNA"/>
</dbReference>
<feature type="transmembrane region" description="Helical" evidence="1">
    <location>
        <begin position="6"/>
        <end position="26"/>
    </location>
</feature>
<protein>
    <submittedName>
        <fullName evidence="3">Putative membrane protein</fullName>
    </submittedName>
</protein>
<sequence>MRARYRYWIVCALSLLLTLFALLAFPRMNPSTMTVRIVALVAWIAALAWVLQPQARQAGGWTHLPPVRFALNALGVILGIALFAGIGVLLASVLHARLATAT</sequence>
<evidence type="ECO:0000313" key="4">
    <source>
        <dbReference type="Proteomes" id="UP000029708"/>
    </source>
</evidence>
<dbReference type="AlphaFoldDB" id="A0A099CTW1"/>
<dbReference type="OrthoDB" id="9858150at2"/>
<evidence type="ECO:0000313" key="3">
    <source>
        <dbReference type="EMBL" id="MBB6185352.1"/>
    </source>
</evidence>
<proteinExistence type="predicted"/>
<accession>A0A099CTW1</accession>
<dbReference type="Proteomes" id="UP000029708">
    <property type="component" value="Unassembled WGS sequence"/>
</dbReference>
<reference evidence="2 4" key="1">
    <citation type="submission" date="2014-09" db="EMBL/GenBank/DDBJ databases">
        <title>Xanthomonadaceae 3.5X direct submission.</title>
        <authorList>
            <person name="Fang T."/>
            <person name="Wang H."/>
        </authorList>
    </citation>
    <scope>NUCLEOTIDE SEQUENCE [LARGE SCALE GENOMIC DNA]</scope>
    <source>
        <strain evidence="2 4">3.5X</strain>
    </source>
</reference>
<keyword evidence="1" id="KW-0812">Transmembrane</keyword>
<evidence type="ECO:0000313" key="2">
    <source>
        <dbReference type="EMBL" id="KGI77111.1"/>
    </source>
</evidence>